<dbReference type="EMBL" id="SGIT01000002">
    <property type="protein sequence ID" value="RZF60494.1"/>
    <property type="molecule type" value="Genomic_DNA"/>
</dbReference>
<evidence type="ECO:0000256" key="1">
    <source>
        <dbReference type="SAM" id="MobiDB-lite"/>
    </source>
</evidence>
<dbReference type="AlphaFoldDB" id="A0A4Q6XSP6"/>
<gene>
    <name evidence="2" type="ORF">EWE74_12975</name>
</gene>
<evidence type="ECO:0008006" key="4">
    <source>
        <dbReference type="Google" id="ProtNLM"/>
    </source>
</evidence>
<accession>A0A4Q6XSP6</accession>
<proteinExistence type="predicted"/>
<protein>
    <recommendedName>
        <fullName evidence="4">Transposase</fullName>
    </recommendedName>
</protein>
<organism evidence="2 3">
    <name type="scientific">Sphingobacterium corticibacterium</name>
    <dbReference type="NCBI Taxonomy" id="2484746"/>
    <lineage>
        <taxon>Bacteria</taxon>
        <taxon>Pseudomonadati</taxon>
        <taxon>Bacteroidota</taxon>
        <taxon>Sphingobacteriia</taxon>
        <taxon>Sphingobacteriales</taxon>
        <taxon>Sphingobacteriaceae</taxon>
        <taxon>Sphingobacterium</taxon>
    </lineage>
</organism>
<evidence type="ECO:0000313" key="3">
    <source>
        <dbReference type="Proteomes" id="UP000292855"/>
    </source>
</evidence>
<dbReference type="OrthoDB" id="121428at117747"/>
<dbReference type="Proteomes" id="UP000292855">
    <property type="component" value="Unassembled WGS sequence"/>
</dbReference>
<sequence length="64" mass="7215">MTGRHGEGLEKRLEKGRKEERAKAEAEKLADKQNSARKMLKSSFDVDMISDILGLSIAEIEKLK</sequence>
<feature type="region of interest" description="Disordered" evidence="1">
    <location>
        <begin position="1"/>
        <end position="30"/>
    </location>
</feature>
<reference evidence="2 3" key="1">
    <citation type="submission" date="2019-02" db="EMBL/GenBank/DDBJ databases">
        <authorList>
            <person name="Li Y."/>
        </authorList>
    </citation>
    <scope>NUCLEOTIDE SEQUENCE [LARGE SCALE GENOMIC DNA]</scope>
    <source>
        <strain evidence="2 3">30C10-4-7</strain>
    </source>
</reference>
<comment type="caution">
    <text evidence="2">The sequence shown here is derived from an EMBL/GenBank/DDBJ whole genome shotgun (WGS) entry which is preliminary data.</text>
</comment>
<name>A0A4Q6XSP6_9SPHI</name>
<keyword evidence="3" id="KW-1185">Reference proteome</keyword>
<evidence type="ECO:0000313" key="2">
    <source>
        <dbReference type="EMBL" id="RZF60494.1"/>
    </source>
</evidence>